<sequence>MSGHSTRKRRMSDGGTVAQQPADTGTLEGANSKAYIEEAFKRRRLEIYTASGEIRTDQRDMGQDSTQRLGTSFVLSRLKVVTDAILPENVSLPISASWAAMRENVTHAANNDSATSQRHVRTGDAHESTPRAPDRKSSETAIAEPDRQSSIAIPLVEWTARTGNQNEEMRKEASLFSNTNEDGFAPRSDGGIAPKNDLDPMSSTVPSMGWASTSTDGDDAMISDVVPTSDNLDGEMSAASLTVTNISIASDEEEVMSSDAVPTTDNLEGEMSAQHGLDPASLTMPLTEWTATGRFFRLLDPRSLIFR</sequence>
<feature type="region of interest" description="Disordered" evidence="1">
    <location>
        <begin position="108"/>
        <end position="150"/>
    </location>
</feature>
<gene>
    <name evidence="2" type="ORF">CYLTODRAFT_460501</name>
</gene>
<feature type="compositionally biased region" description="Polar residues" evidence="1">
    <location>
        <begin position="108"/>
        <end position="117"/>
    </location>
</feature>
<name>A0A0D7AQU9_9AGAR</name>
<keyword evidence="3" id="KW-1185">Reference proteome</keyword>
<evidence type="ECO:0000313" key="3">
    <source>
        <dbReference type="Proteomes" id="UP000054007"/>
    </source>
</evidence>
<accession>A0A0D7AQU9</accession>
<dbReference type="Proteomes" id="UP000054007">
    <property type="component" value="Unassembled WGS sequence"/>
</dbReference>
<proteinExistence type="predicted"/>
<reference evidence="2 3" key="1">
    <citation type="journal article" date="2015" name="Fungal Genet. Biol.">
        <title>Evolution of novel wood decay mechanisms in Agaricales revealed by the genome sequences of Fistulina hepatica and Cylindrobasidium torrendii.</title>
        <authorList>
            <person name="Floudas D."/>
            <person name="Held B.W."/>
            <person name="Riley R."/>
            <person name="Nagy L.G."/>
            <person name="Koehler G."/>
            <person name="Ransdell A.S."/>
            <person name="Younus H."/>
            <person name="Chow J."/>
            <person name="Chiniquy J."/>
            <person name="Lipzen A."/>
            <person name="Tritt A."/>
            <person name="Sun H."/>
            <person name="Haridas S."/>
            <person name="LaButti K."/>
            <person name="Ohm R.A."/>
            <person name="Kues U."/>
            <person name="Blanchette R.A."/>
            <person name="Grigoriev I.V."/>
            <person name="Minto R.E."/>
            <person name="Hibbett D.S."/>
        </authorList>
    </citation>
    <scope>NUCLEOTIDE SEQUENCE [LARGE SCALE GENOMIC DNA]</scope>
    <source>
        <strain evidence="2 3">FP15055 ss-10</strain>
    </source>
</reference>
<dbReference type="AlphaFoldDB" id="A0A0D7AQU9"/>
<feature type="region of interest" description="Disordered" evidence="1">
    <location>
        <begin position="178"/>
        <end position="221"/>
    </location>
</feature>
<organism evidence="2 3">
    <name type="scientific">Cylindrobasidium torrendii FP15055 ss-10</name>
    <dbReference type="NCBI Taxonomy" id="1314674"/>
    <lineage>
        <taxon>Eukaryota</taxon>
        <taxon>Fungi</taxon>
        <taxon>Dikarya</taxon>
        <taxon>Basidiomycota</taxon>
        <taxon>Agaricomycotina</taxon>
        <taxon>Agaricomycetes</taxon>
        <taxon>Agaricomycetidae</taxon>
        <taxon>Agaricales</taxon>
        <taxon>Marasmiineae</taxon>
        <taxon>Physalacriaceae</taxon>
        <taxon>Cylindrobasidium</taxon>
    </lineage>
</organism>
<protein>
    <submittedName>
        <fullName evidence="2">Uncharacterized protein</fullName>
    </submittedName>
</protein>
<dbReference type="EMBL" id="KN881332">
    <property type="protein sequence ID" value="KIY60713.1"/>
    <property type="molecule type" value="Genomic_DNA"/>
</dbReference>
<feature type="compositionally biased region" description="Basic and acidic residues" evidence="1">
    <location>
        <begin position="121"/>
        <end position="138"/>
    </location>
</feature>
<evidence type="ECO:0000256" key="1">
    <source>
        <dbReference type="SAM" id="MobiDB-lite"/>
    </source>
</evidence>
<feature type="compositionally biased region" description="Polar residues" evidence="1">
    <location>
        <begin position="201"/>
        <end position="215"/>
    </location>
</feature>
<evidence type="ECO:0000313" key="2">
    <source>
        <dbReference type="EMBL" id="KIY60713.1"/>
    </source>
</evidence>
<feature type="region of interest" description="Disordered" evidence="1">
    <location>
        <begin position="1"/>
        <end position="32"/>
    </location>
</feature>
<feature type="compositionally biased region" description="Basic residues" evidence="1">
    <location>
        <begin position="1"/>
        <end position="10"/>
    </location>
</feature>